<evidence type="ECO:0000313" key="2">
    <source>
        <dbReference type="EMBL" id="MCK6257189.1"/>
    </source>
</evidence>
<keyword evidence="3" id="KW-1185">Reference proteome</keyword>
<gene>
    <name evidence="2" type="ORF">LCY76_11340</name>
</gene>
<dbReference type="EMBL" id="JAIWJX010000002">
    <property type="protein sequence ID" value="MCK6257189.1"/>
    <property type="molecule type" value="Genomic_DNA"/>
</dbReference>
<dbReference type="Pfam" id="PF01569">
    <property type="entry name" value="PAP2"/>
    <property type="match status" value="1"/>
</dbReference>
<feature type="domain" description="Phosphatidic acid phosphatase type 2/haloperoxidase" evidence="1">
    <location>
        <begin position="129"/>
        <end position="231"/>
    </location>
</feature>
<organism evidence="2 3">
    <name type="scientific">Fictibacillus marinisediminis</name>
    <dbReference type="NCBI Taxonomy" id="2878389"/>
    <lineage>
        <taxon>Bacteria</taxon>
        <taxon>Bacillati</taxon>
        <taxon>Bacillota</taxon>
        <taxon>Bacilli</taxon>
        <taxon>Bacillales</taxon>
        <taxon>Fictibacillaceae</taxon>
        <taxon>Fictibacillus</taxon>
    </lineage>
</organism>
<name>A0A9X1XGL6_9BACL</name>
<dbReference type="PANTHER" id="PTHR34599:SF1">
    <property type="entry name" value="PHOSPHATIDIC ACID PHOSPHATASE TYPE 2_HALOPEROXIDASE DOMAIN-CONTAINING PROTEIN"/>
    <property type="match status" value="1"/>
</dbReference>
<comment type="caution">
    <text evidence="2">The sequence shown here is derived from an EMBL/GenBank/DDBJ whole genome shotgun (WGS) entry which is preliminary data.</text>
</comment>
<evidence type="ECO:0000259" key="1">
    <source>
        <dbReference type="Pfam" id="PF01569"/>
    </source>
</evidence>
<protein>
    <submittedName>
        <fullName evidence="2">Vanadium-dependent haloperoxidase</fullName>
    </submittedName>
</protein>
<dbReference type="CDD" id="cd03398">
    <property type="entry name" value="PAP2_haloperoxidase"/>
    <property type="match status" value="1"/>
</dbReference>
<accession>A0A9X1XGL6</accession>
<sequence>MGKHVTYPTWNSLYKKFEKREAVGVEPTAGNWPTYFLRRNRRGEFTDFNGEVIEWEIKDPSEVDFTGKELTIVRSTLNKLTAKQKKIAKYYAGMPTSNWSLVAGKLISAYQLSPPLAARMLSALQLGISDTLCVVWHYKYLWDVARPIQLDPSLKTVICTPRFPSYVSGHAAVAGCANTILSHFFPHEAEKLHDIAEEDAASRLFSGIHFHADNEEGLKLGTQIGEYVVSALNYQKITVEVQKSNKHANLSTHYASPLDDCQHCESILDRHIK</sequence>
<dbReference type="Gene3D" id="1.10.606.20">
    <property type="match status" value="1"/>
</dbReference>
<evidence type="ECO:0000313" key="3">
    <source>
        <dbReference type="Proteomes" id="UP001139011"/>
    </source>
</evidence>
<reference evidence="2" key="1">
    <citation type="submission" date="2021-09" db="EMBL/GenBank/DDBJ databases">
        <title>Genome analysis of Fictibacillus sp. KIGAM418 isolated from marine sediment.</title>
        <authorList>
            <person name="Seo M.-J."/>
            <person name="Cho E.-S."/>
            <person name="Hwang C.Y."/>
        </authorList>
    </citation>
    <scope>NUCLEOTIDE SEQUENCE</scope>
    <source>
        <strain evidence="2">KIGAM418</strain>
    </source>
</reference>
<dbReference type="PANTHER" id="PTHR34599">
    <property type="entry name" value="PEROXIDASE-RELATED"/>
    <property type="match status" value="1"/>
</dbReference>
<dbReference type="RefSeq" id="WP_248252712.1">
    <property type="nucleotide sequence ID" value="NZ_JAIWJX010000002.1"/>
</dbReference>
<dbReference type="Proteomes" id="UP001139011">
    <property type="component" value="Unassembled WGS sequence"/>
</dbReference>
<dbReference type="AlphaFoldDB" id="A0A9X1XGL6"/>
<dbReference type="InterPro" id="IPR000326">
    <property type="entry name" value="PAP2/HPO"/>
</dbReference>
<dbReference type="InterPro" id="IPR052559">
    <property type="entry name" value="V-haloperoxidase"/>
</dbReference>
<proteinExistence type="predicted"/>
<dbReference type="SUPFAM" id="SSF48317">
    <property type="entry name" value="Acid phosphatase/Vanadium-dependent haloperoxidase"/>
    <property type="match status" value="1"/>
</dbReference>
<dbReference type="InterPro" id="IPR036938">
    <property type="entry name" value="PAP2/HPO_sf"/>
</dbReference>